<protein>
    <submittedName>
        <fullName evidence="7">Ubiquitin carboxyl-terminal hydrolase 22/27/51</fullName>
    </submittedName>
</protein>
<evidence type="ECO:0000256" key="3">
    <source>
        <dbReference type="ARBA" id="ARBA00022833"/>
    </source>
</evidence>
<evidence type="ECO:0000256" key="1">
    <source>
        <dbReference type="ARBA" id="ARBA00022723"/>
    </source>
</evidence>
<dbReference type="InterPro" id="IPR038765">
    <property type="entry name" value="Papain-like_cys_pep_sf"/>
</dbReference>
<dbReference type="PROSITE" id="PS00973">
    <property type="entry name" value="USP_2"/>
    <property type="match status" value="1"/>
</dbReference>
<dbReference type="SUPFAM" id="SSF54001">
    <property type="entry name" value="Cysteine proteinases"/>
    <property type="match status" value="1"/>
</dbReference>
<dbReference type="SUPFAM" id="SSF57850">
    <property type="entry name" value="RING/U-box"/>
    <property type="match status" value="1"/>
</dbReference>
<evidence type="ECO:0000259" key="6">
    <source>
        <dbReference type="PROSITE" id="PS50271"/>
    </source>
</evidence>
<proteinExistence type="predicted"/>
<dbReference type="PROSITE" id="PS50235">
    <property type="entry name" value="USP_3"/>
    <property type="match status" value="1"/>
</dbReference>
<dbReference type="GO" id="GO:0016579">
    <property type="term" value="P:protein deubiquitination"/>
    <property type="evidence" value="ECO:0007669"/>
    <property type="project" value="InterPro"/>
</dbReference>
<reference evidence="7 8" key="1">
    <citation type="submission" date="2016-02" db="EMBL/GenBank/DDBJ databases">
        <title>Discovery of a natural microsporidian pathogen with a broad tissue tropism in Caenorhabditis elegans.</title>
        <authorList>
            <person name="Luallen R.J."/>
            <person name="Reinke A.W."/>
            <person name="Tong L."/>
            <person name="Botts M.R."/>
            <person name="Felix M.-A."/>
            <person name="Troemel E.R."/>
        </authorList>
    </citation>
    <scope>NUCLEOTIDE SEQUENCE [LARGE SCALE GENOMIC DNA]</scope>
    <source>
        <strain evidence="7 8">JUm2807</strain>
    </source>
</reference>
<dbReference type="InterPro" id="IPR013083">
    <property type="entry name" value="Znf_RING/FYVE/PHD"/>
</dbReference>
<evidence type="ECO:0000256" key="2">
    <source>
        <dbReference type="ARBA" id="ARBA00022771"/>
    </source>
</evidence>
<dbReference type="Gene3D" id="3.30.40.10">
    <property type="entry name" value="Zinc/RING finger domain, C3HC4 (zinc finger)"/>
    <property type="match status" value="1"/>
</dbReference>
<feature type="domain" description="UBP-type" evidence="6">
    <location>
        <begin position="1"/>
        <end position="112"/>
    </location>
</feature>
<keyword evidence="7" id="KW-0378">Hydrolase</keyword>
<dbReference type="GO" id="GO:0008270">
    <property type="term" value="F:zinc ion binding"/>
    <property type="evidence" value="ECO:0007669"/>
    <property type="project" value="UniProtKB-KW"/>
</dbReference>
<evidence type="ECO:0000256" key="4">
    <source>
        <dbReference type="PROSITE-ProRule" id="PRU00502"/>
    </source>
</evidence>
<dbReference type="InterPro" id="IPR001394">
    <property type="entry name" value="Peptidase_C19_UCH"/>
</dbReference>
<dbReference type="PANTHER" id="PTHR24006">
    <property type="entry name" value="UBIQUITIN CARBOXYL-TERMINAL HYDROLASE"/>
    <property type="match status" value="1"/>
</dbReference>
<dbReference type="EMBL" id="LTDL01000014">
    <property type="protein sequence ID" value="OAG31961.1"/>
    <property type="molecule type" value="Genomic_DNA"/>
</dbReference>
<dbReference type="GO" id="GO:0004843">
    <property type="term" value="F:cysteine-type deubiquitinase activity"/>
    <property type="evidence" value="ECO:0007669"/>
    <property type="project" value="InterPro"/>
</dbReference>
<evidence type="ECO:0000313" key="7">
    <source>
        <dbReference type="EMBL" id="OAG31961.1"/>
    </source>
</evidence>
<dbReference type="InterPro" id="IPR018200">
    <property type="entry name" value="USP_CS"/>
</dbReference>
<dbReference type="VEuPathDB" id="MicrosporidiaDB:NEDG_00436"/>
<evidence type="ECO:0000259" key="5">
    <source>
        <dbReference type="PROSITE" id="PS50235"/>
    </source>
</evidence>
<dbReference type="InterPro" id="IPR028889">
    <property type="entry name" value="USP"/>
</dbReference>
<dbReference type="GO" id="GO:0005634">
    <property type="term" value="C:nucleus"/>
    <property type="evidence" value="ECO:0007669"/>
    <property type="project" value="TreeGrafter"/>
</dbReference>
<dbReference type="InterPro" id="IPR001607">
    <property type="entry name" value="Znf_UBP"/>
</dbReference>
<keyword evidence="1" id="KW-0479">Metal-binding</keyword>
<accession>A0A177EKH7</accession>
<dbReference type="RefSeq" id="XP_067545562.1">
    <property type="nucleotide sequence ID" value="XM_067687854.1"/>
</dbReference>
<dbReference type="PANTHER" id="PTHR24006:SF937">
    <property type="entry name" value="UBIQUITIN CARBOXYL-TERMINAL HYDROLASE"/>
    <property type="match status" value="1"/>
</dbReference>
<feature type="domain" description="USP" evidence="5">
    <location>
        <begin position="118"/>
        <end position="411"/>
    </location>
</feature>
<dbReference type="GeneID" id="93646786"/>
<dbReference type="Proteomes" id="UP000185944">
    <property type="component" value="Unassembled WGS sequence"/>
</dbReference>
<evidence type="ECO:0000313" key="8">
    <source>
        <dbReference type="Proteomes" id="UP000185944"/>
    </source>
</evidence>
<sequence length="433" mass="49254">MTCIHLDIEQAIEKCSGIIESLESLEERGTPMVCSACSDASSIEVCLDCLKLWCRCNGHVHSHWKATWHRNYFVPFVGSIACEECSEYIAVPEITRMLSGTAERLPPAFQYLNTHWVKGFLNLKRTCYMSSLLQTLLSLEVFLKNLFLLPHTLNTCSFSDCLICALSGIVYQMYNNEDTYVDISDLIRIFWKYASIFAESEYQDVQECFIYLGQQVHSQHPLLHSLVSTSDPDAGVQRCPCSIHKTFGGFLRSVLSCRHCTIAEVTIEPFTSISMDLLDKTLDGAILKYFQDEEMILERKCVCGTNEFVKKLSIFSMPEVLCIHLKRYEIRNKTISKVESVIKYPEELSIEGASFTLSSIIMHSGEIDSGHYIAYTKRHSQWYLTNDEEVVRVSRVDVLDKPAYILFYTMSLSTTPATTLAPYHHPSTTLPPP</sequence>
<dbReference type="AlphaFoldDB" id="A0A177EKH7"/>
<dbReference type="STRING" id="1805483.A0A177EKH7"/>
<name>A0A177EKH7_9MICR</name>
<dbReference type="Pfam" id="PF00443">
    <property type="entry name" value="UCH"/>
    <property type="match status" value="1"/>
</dbReference>
<dbReference type="InterPro" id="IPR050164">
    <property type="entry name" value="Peptidase_C19"/>
</dbReference>
<gene>
    <name evidence="7" type="ORF">NEDG_00436</name>
</gene>
<keyword evidence="3" id="KW-0862">Zinc</keyword>
<dbReference type="OrthoDB" id="289038at2759"/>
<comment type="caution">
    <text evidence="7">The sequence shown here is derived from an EMBL/GenBank/DDBJ whole genome shotgun (WGS) entry which is preliminary data.</text>
</comment>
<dbReference type="Gene3D" id="3.90.70.10">
    <property type="entry name" value="Cysteine proteinases"/>
    <property type="match status" value="1"/>
</dbReference>
<dbReference type="PROSITE" id="PS50271">
    <property type="entry name" value="ZF_UBP"/>
    <property type="match status" value="1"/>
</dbReference>
<keyword evidence="8" id="KW-1185">Reference proteome</keyword>
<keyword evidence="2 4" id="KW-0863">Zinc-finger</keyword>
<organism evidence="7 8">
    <name type="scientific">Nematocida displodere</name>
    <dbReference type="NCBI Taxonomy" id="1805483"/>
    <lineage>
        <taxon>Eukaryota</taxon>
        <taxon>Fungi</taxon>
        <taxon>Fungi incertae sedis</taxon>
        <taxon>Microsporidia</taxon>
        <taxon>Nematocida</taxon>
    </lineage>
</organism>
<dbReference type="GO" id="GO:0005829">
    <property type="term" value="C:cytosol"/>
    <property type="evidence" value="ECO:0007669"/>
    <property type="project" value="TreeGrafter"/>
</dbReference>